<name>G6AZU8_9BACT</name>
<sequence>MKRSTIYLLYIFFAAAVMGIAGSLTSCSSDDTDDTTVNDLEKPEIVDGDLPNPIDCQQYHRGDVIAFRYTFTDNAELGNFNIEIHNNFDHHTHSTSAGDCTLDPKKNPVSPWVYNQDYPIPSGLKSYDAKVDITCPKDIDPGDYHFMVRVTDKSGWQQLKAVSIKILE</sequence>
<dbReference type="HOGENOM" id="CLU_141473_0_0_10"/>
<evidence type="ECO:0000313" key="3">
    <source>
        <dbReference type="Proteomes" id="UP000004407"/>
    </source>
</evidence>
<dbReference type="eggNOG" id="COG1470">
    <property type="taxonomic scope" value="Bacteria"/>
</dbReference>
<proteinExistence type="predicted"/>
<evidence type="ECO:0000313" key="2">
    <source>
        <dbReference type="EMBL" id="EHJ38179.1"/>
    </source>
</evidence>
<dbReference type="InterPro" id="IPR027829">
    <property type="entry name" value="DUF4625"/>
</dbReference>
<dbReference type="RefSeq" id="WP_007901445.1">
    <property type="nucleotide sequence ID" value="NZ_JH379448.1"/>
</dbReference>
<reference evidence="2 3" key="1">
    <citation type="submission" date="2011-08" db="EMBL/GenBank/DDBJ databases">
        <authorList>
            <person name="Weinstock G."/>
            <person name="Sodergren E."/>
            <person name="Clifton S."/>
            <person name="Fulton L."/>
            <person name="Fulton B."/>
            <person name="Courtney L."/>
            <person name="Fronick C."/>
            <person name="Harrison M."/>
            <person name="Strong C."/>
            <person name="Farmer C."/>
            <person name="Delahaunty K."/>
            <person name="Markovic C."/>
            <person name="Hall O."/>
            <person name="Minx P."/>
            <person name="Tomlinson C."/>
            <person name="Mitreva M."/>
            <person name="Hou S."/>
            <person name="Chen J."/>
            <person name="Wollam A."/>
            <person name="Pepin K.H."/>
            <person name="Johnson M."/>
            <person name="Bhonagiri V."/>
            <person name="Zhang X."/>
            <person name="Suruliraj S."/>
            <person name="Warren W."/>
            <person name="Chinwalla A."/>
            <person name="Mardis E.R."/>
            <person name="Wilson R.K."/>
        </authorList>
    </citation>
    <scope>NUCLEOTIDE SEQUENCE [LARGE SCALE GENOMIC DNA]</scope>
    <source>
        <strain evidence="2 3">DSM 18206</strain>
    </source>
</reference>
<evidence type="ECO:0000256" key="1">
    <source>
        <dbReference type="SAM" id="SignalP"/>
    </source>
</evidence>
<accession>G6AZU8</accession>
<evidence type="ECO:0008006" key="4">
    <source>
        <dbReference type="Google" id="ProtNLM"/>
    </source>
</evidence>
<organism evidence="2 3">
    <name type="scientific">Leyella stercorea DSM 18206</name>
    <dbReference type="NCBI Taxonomy" id="1002367"/>
    <lineage>
        <taxon>Bacteria</taxon>
        <taxon>Pseudomonadati</taxon>
        <taxon>Bacteroidota</taxon>
        <taxon>Bacteroidia</taxon>
        <taxon>Bacteroidales</taxon>
        <taxon>Prevotellaceae</taxon>
        <taxon>Leyella</taxon>
    </lineage>
</organism>
<comment type="caution">
    <text evidence="2">The sequence shown here is derived from an EMBL/GenBank/DDBJ whole genome shotgun (WGS) entry which is preliminary data.</text>
</comment>
<dbReference type="Proteomes" id="UP000004407">
    <property type="component" value="Unassembled WGS sequence"/>
</dbReference>
<dbReference type="AlphaFoldDB" id="G6AZU8"/>
<dbReference type="EMBL" id="AFZZ01000185">
    <property type="protein sequence ID" value="EHJ38179.1"/>
    <property type="molecule type" value="Genomic_DNA"/>
</dbReference>
<dbReference type="GeneID" id="78337695"/>
<keyword evidence="1" id="KW-0732">Signal</keyword>
<feature type="chain" id="PRO_5003485698" description="DUF4625 domain-containing protein" evidence="1">
    <location>
        <begin position="24"/>
        <end position="168"/>
    </location>
</feature>
<protein>
    <recommendedName>
        <fullName evidence="4">DUF4625 domain-containing protein</fullName>
    </recommendedName>
</protein>
<dbReference type="PROSITE" id="PS51257">
    <property type="entry name" value="PROKAR_LIPOPROTEIN"/>
    <property type="match status" value="1"/>
</dbReference>
<gene>
    <name evidence="2" type="ORF">HMPREF0673_02165</name>
</gene>
<dbReference type="Pfam" id="PF15418">
    <property type="entry name" value="DUF4625"/>
    <property type="match status" value="1"/>
</dbReference>
<feature type="signal peptide" evidence="1">
    <location>
        <begin position="1"/>
        <end position="23"/>
    </location>
</feature>
<dbReference type="PATRIC" id="fig|1002367.3.peg.1756"/>